<reference evidence="1 3" key="1">
    <citation type="submission" date="2019-08" db="EMBL/GenBank/DDBJ databases">
        <title>Comparative genome analysis confer to the adaptation heavy metal polluted environment.</title>
        <authorList>
            <person name="Li Y."/>
        </authorList>
    </citation>
    <scope>NUCLEOTIDE SEQUENCE [LARGE SCALE GENOMIC DNA]</scope>
    <source>
        <strain evidence="1 3">P2</strain>
    </source>
</reference>
<dbReference type="InterPro" id="IPR011463">
    <property type="entry name" value="DUF1569"/>
</dbReference>
<organism evidence="1 3">
    <name type="scientific">Mucilaginibacter rubeus</name>
    <dbReference type="NCBI Taxonomy" id="2027860"/>
    <lineage>
        <taxon>Bacteria</taxon>
        <taxon>Pseudomonadati</taxon>
        <taxon>Bacteroidota</taxon>
        <taxon>Sphingobacteriia</taxon>
        <taxon>Sphingobacteriales</taxon>
        <taxon>Sphingobacteriaceae</taxon>
        <taxon>Mucilaginibacter</taxon>
    </lineage>
</organism>
<dbReference type="Pfam" id="PF07606">
    <property type="entry name" value="DUF1569"/>
    <property type="match status" value="1"/>
</dbReference>
<accession>A0AAE6JFH5</accession>
<sequence length="180" mass="21125">MKRNLINKELWLSVIAILRYLPKAIITPQVDGLLFYSPQKQMEIRRRVQGLSPKSERVWGTMAAAKMLHHLNLSPGGALGYFSLWDESYGLSRTLFKWLLVDFFPEQPRGLRMPLNFVIPHYEQFYFEQEQKLLLDILDKAWITPTEACGPHPLFGRLTRRQWGKLVLIHIDYHLTQYSA</sequence>
<keyword evidence="4" id="KW-1185">Reference proteome</keyword>
<dbReference type="EMBL" id="CP071880">
    <property type="protein sequence ID" value="QTE53456.1"/>
    <property type="molecule type" value="Genomic_DNA"/>
</dbReference>
<dbReference type="AlphaFoldDB" id="A0AAE6JFH5"/>
<dbReference type="RefSeq" id="WP_112656955.1">
    <property type="nucleotide sequence ID" value="NZ_CP043451.1"/>
</dbReference>
<gene>
    <name evidence="1" type="ORF">DIU31_011310</name>
    <name evidence="2" type="ORF">J3L21_16305</name>
</gene>
<proteinExistence type="predicted"/>
<dbReference type="Proteomes" id="UP000663940">
    <property type="component" value="Chromosome"/>
</dbReference>
<evidence type="ECO:0000313" key="1">
    <source>
        <dbReference type="EMBL" id="QEM04065.1"/>
    </source>
</evidence>
<name>A0AAE6JFH5_9SPHI</name>
<evidence type="ECO:0000313" key="4">
    <source>
        <dbReference type="Proteomes" id="UP000663940"/>
    </source>
</evidence>
<dbReference type="Gene3D" id="1.20.120.450">
    <property type="entry name" value="dinb family like domain"/>
    <property type="match status" value="1"/>
</dbReference>
<dbReference type="InterPro" id="IPR034660">
    <property type="entry name" value="DinB/YfiT-like"/>
</dbReference>
<protein>
    <submittedName>
        <fullName evidence="1">DUF1569 domain-containing protein</fullName>
    </submittedName>
</protein>
<evidence type="ECO:0000313" key="2">
    <source>
        <dbReference type="EMBL" id="QTE53456.1"/>
    </source>
</evidence>
<dbReference type="EMBL" id="CP043451">
    <property type="protein sequence ID" value="QEM04065.1"/>
    <property type="molecule type" value="Genomic_DNA"/>
</dbReference>
<dbReference type="Proteomes" id="UP000250557">
    <property type="component" value="Chromosome"/>
</dbReference>
<reference evidence="2 4" key="2">
    <citation type="submission" date="2021-03" db="EMBL/GenBank/DDBJ databases">
        <title>Mucilaginibacter strains isolated from gold and copper mining confer multi heavy-metal resistance.</title>
        <authorList>
            <person name="Li Y."/>
        </authorList>
    </citation>
    <scope>NUCLEOTIDE SEQUENCE [LARGE SCALE GENOMIC DNA]</scope>
    <source>
        <strain evidence="2 4">P2-4</strain>
    </source>
</reference>
<evidence type="ECO:0000313" key="3">
    <source>
        <dbReference type="Proteomes" id="UP000250557"/>
    </source>
</evidence>